<proteinExistence type="predicted"/>
<dbReference type="AlphaFoldDB" id="A0A7R9B6X8"/>
<reference evidence="2" key="1">
    <citation type="submission" date="2020-11" db="EMBL/GenBank/DDBJ databases">
        <authorList>
            <person name="Tran Van P."/>
        </authorList>
    </citation>
    <scope>NUCLEOTIDE SEQUENCE</scope>
</reference>
<organism evidence="2">
    <name type="scientific">Timema shepardi</name>
    <name type="common">Walking stick</name>
    <dbReference type="NCBI Taxonomy" id="629360"/>
    <lineage>
        <taxon>Eukaryota</taxon>
        <taxon>Metazoa</taxon>
        <taxon>Ecdysozoa</taxon>
        <taxon>Arthropoda</taxon>
        <taxon>Hexapoda</taxon>
        <taxon>Insecta</taxon>
        <taxon>Pterygota</taxon>
        <taxon>Neoptera</taxon>
        <taxon>Polyneoptera</taxon>
        <taxon>Phasmatodea</taxon>
        <taxon>Timematodea</taxon>
        <taxon>Timematoidea</taxon>
        <taxon>Timematidae</taxon>
        <taxon>Timema</taxon>
    </lineage>
</organism>
<protein>
    <submittedName>
        <fullName evidence="2">Uncharacterized protein</fullName>
    </submittedName>
</protein>
<evidence type="ECO:0000313" key="2">
    <source>
        <dbReference type="EMBL" id="CAD7266164.1"/>
    </source>
</evidence>
<name>A0A7R9B6X8_TIMSH</name>
<gene>
    <name evidence="2" type="ORF">TSIB3V08_LOCUS10190</name>
</gene>
<evidence type="ECO:0000256" key="1">
    <source>
        <dbReference type="SAM" id="MobiDB-lite"/>
    </source>
</evidence>
<dbReference type="EMBL" id="OC006503">
    <property type="protein sequence ID" value="CAD7266164.1"/>
    <property type="molecule type" value="Genomic_DNA"/>
</dbReference>
<sequence length="125" mass="13866">MVTDGGDMQDQQALWSSREKLSPTTTVPEGVRVFVPIPDLQSRRLGGGGKALVPSWARSTVRHPRTRYNPRSKTCVLQVIQVLRLPPPFHTRSLLGFERGVLAGGAQCGLTELGFQDPQWAIIYR</sequence>
<feature type="region of interest" description="Disordered" evidence="1">
    <location>
        <begin position="1"/>
        <end position="24"/>
    </location>
</feature>
<accession>A0A7R9B6X8</accession>